<gene>
    <name evidence="3" type="ORF">NPA09_02145</name>
</gene>
<keyword evidence="1" id="KW-0175">Coiled coil</keyword>
<evidence type="ECO:0000256" key="1">
    <source>
        <dbReference type="SAM" id="Coils"/>
    </source>
</evidence>
<feature type="domain" description="Lipoprotein-associated type-17" evidence="2">
    <location>
        <begin position="409"/>
        <end position="496"/>
    </location>
</feature>
<dbReference type="EMBL" id="CP101808">
    <property type="protein sequence ID" value="UUD36693.1"/>
    <property type="molecule type" value="Genomic_DNA"/>
</dbReference>
<evidence type="ECO:0000313" key="4">
    <source>
        <dbReference type="Proteomes" id="UP001059576"/>
    </source>
</evidence>
<protein>
    <submittedName>
        <fullName evidence="3">Lipoprotein 17-related variable surface protein</fullName>
    </submittedName>
</protein>
<dbReference type="RefSeq" id="WP_256541808.1">
    <property type="nucleotide sequence ID" value="NZ_CP101808.1"/>
</dbReference>
<keyword evidence="4" id="KW-1185">Reference proteome</keyword>
<dbReference type="InterPro" id="IPR007326">
    <property type="entry name" value="Lipoprotein-assoc_dom"/>
</dbReference>
<dbReference type="Pfam" id="PF04200">
    <property type="entry name" value="Lipoprotein_17"/>
    <property type="match status" value="3"/>
</dbReference>
<organism evidence="3 4">
    <name type="scientific">Mycoplasmopsis equigenitalium</name>
    <dbReference type="NCBI Taxonomy" id="114883"/>
    <lineage>
        <taxon>Bacteria</taxon>
        <taxon>Bacillati</taxon>
        <taxon>Mycoplasmatota</taxon>
        <taxon>Mycoplasmoidales</taxon>
        <taxon>Metamycoplasmataceae</taxon>
        <taxon>Mycoplasmopsis</taxon>
    </lineage>
</organism>
<proteinExistence type="predicted"/>
<reference evidence="3" key="1">
    <citation type="submission" date="2022-07" db="EMBL/GenBank/DDBJ databases">
        <title>Complete genome of Mycoplasma equigenitalium type strain T37.</title>
        <authorList>
            <person name="Spergser J."/>
        </authorList>
    </citation>
    <scope>NUCLEOTIDE SEQUENCE</scope>
    <source>
        <strain evidence="3">T37</strain>
    </source>
</reference>
<accession>A0ABY5J1P2</accession>
<feature type="domain" description="Lipoprotein-associated type-17" evidence="2">
    <location>
        <begin position="342"/>
        <end position="391"/>
    </location>
</feature>
<sequence length="496" mass="57170">MKYIWKFENPALADVNSIPKNINAAPSKLVDKYQEALLNAKKVRDNSKANEAKAALETALNNMKTAFITGTKEDPTYSDFLRGYNSLEEFLPDEFYNNIIIVDTEIIDKNKIHPSFTPIKKFYYDRLNSILEKSKTAKNQLEYEKLVDAFRAIIEQIKNDPDFYGNYGNNVYMEPFKYNVPIAGEGDERDVNGVLLFYRNGSFKKDDRMGLAETKKSFTRDELFYTMYNKPEGYFNNENYTDYGANITYNIVDFDNEKGTIRVNVVASKGNITKSKEITISGFLTKEQAAKNEEIKKRITRYEFALDANSMKTRWRAFHEVGFGVYINDIVRHSQDLRELLKENKVNILDDPTEITKIDDVNGILKVIVRFTDETEIDWCDIEITLTSFLTYEKELHEIFEHMKTHLKSIETKNSTNKKADEVTYKTIEDMANDGINVLQWDYIRNHKGLIISIVPGTEINDVVNGTKTITINLTFDSTPGAANINHTIKIHGFKK</sequence>
<feature type="coiled-coil region" evidence="1">
    <location>
        <begin position="30"/>
        <end position="66"/>
    </location>
</feature>
<evidence type="ECO:0000259" key="2">
    <source>
        <dbReference type="Pfam" id="PF04200"/>
    </source>
</evidence>
<dbReference type="Proteomes" id="UP001059576">
    <property type="component" value="Chromosome"/>
</dbReference>
<name>A0ABY5J1P2_9BACT</name>
<feature type="domain" description="Lipoprotein-associated type-17" evidence="2">
    <location>
        <begin position="234"/>
        <end position="285"/>
    </location>
</feature>
<evidence type="ECO:0000313" key="3">
    <source>
        <dbReference type="EMBL" id="UUD36693.1"/>
    </source>
</evidence>
<keyword evidence="3" id="KW-0449">Lipoprotein</keyword>